<comment type="caution">
    <text evidence="2">The sequence shown here is derived from an EMBL/GenBank/DDBJ whole genome shotgun (WGS) entry which is preliminary data.</text>
</comment>
<evidence type="ECO:0000313" key="3">
    <source>
        <dbReference type="Proteomes" id="UP000552241"/>
    </source>
</evidence>
<keyword evidence="1" id="KW-0732">Signal</keyword>
<gene>
    <name evidence="2" type="ORF">HU137_05930</name>
</gene>
<organism evidence="2 3">
    <name type="scientific">Moheibacter lacus</name>
    <dbReference type="NCBI Taxonomy" id="2745851"/>
    <lineage>
        <taxon>Bacteria</taxon>
        <taxon>Pseudomonadati</taxon>
        <taxon>Bacteroidota</taxon>
        <taxon>Flavobacteriia</taxon>
        <taxon>Flavobacteriales</taxon>
        <taxon>Weeksellaceae</taxon>
        <taxon>Moheibacter</taxon>
    </lineage>
</organism>
<protein>
    <recommendedName>
        <fullName evidence="4">GLPGLI family protein</fullName>
    </recommendedName>
</protein>
<evidence type="ECO:0008006" key="4">
    <source>
        <dbReference type="Google" id="ProtNLM"/>
    </source>
</evidence>
<dbReference type="EMBL" id="JACDZE010000001">
    <property type="protein sequence ID" value="MBA5629309.1"/>
    <property type="molecule type" value="Genomic_DNA"/>
</dbReference>
<accession>A0A838ZSB5</accession>
<feature type="chain" id="PRO_5032394993" description="GLPGLI family protein" evidence="1">
    <location>
        <begin position="19"/>
        <end position="288"/>
    </location>
</feature>
<evidence type="ECO:0000313" key="2">
    <source>
        <dbReference type="EMBL" id="MBA5629309.1"/>
    </source>
</evidence>
<keyword evidence="3" id="KW-1185">Reference proteome</keyword>
<evidence type="ECO:0000256" key="1">
    <source>
        <dbReference type="SAM" id="SignalP"/>
    </source>
</evidence>
<reference evidence="2 3" key="1">
    <citation type="submission" date="2020-07" db="EMBL/GenBank/DDBJ databases">
        <title>Moheibacter lacus sp. nov., a member of the family Flavobacteriaceae isolated from freshwater lake sediment.</title>
        <authorList>
            <person name="Liu Y."/>
        </authorList>
    </citation>
    <scope>NUCLEOTIDE SEQUENCE [LARGE SCALE GENOMIC DNA]</scope>
    <source>
        <strain evidence="2 3">BDHS18</strain>
    </source>
</reference>
<name>A0A838ZSB5_9FLAO</name>
<feature type="signal peptide" evidence="1">
    <location>
        <begin position="1"/>
        <end position="18"/>
    </location>
</feature>
<sequence>MKKILFAFQLVLSSIAFGQYIENATLKFEKLDETVSAKDVVYVNDKLIQFRNTNYPYVLSYAKLKKLEKFEFDSTQFHQNAPKLNETFSEKREGRGVYLTIDDLINGNLTEMPFRSKSIGLGLYEYTNDLIDVVDYETKKIKDIAGVLLNGYVYVSVKHASDHESKDEKGSFVLKHGVHTFVRVKYMGDDFLYFEMPLQTMGNLIATTAVGVGIGGAIGGALAGVVSTNSPADYRPIIMYFSKKEFHTIKNCKNFNEHFERQNSTIRINCDNDDYNLNNIRRTIITEL</sequence>
<dbReference type="AlphaFoldDB" id="A0A838ZSB5"/>
<proteinExistence type="predicted"/>
<dbReference type="Proteomes" id="UP000552241">
    <property type="component" value="Unassembled WGS sequence"/>
</dbReference>
<dbReference type="RefSeq" id="WP_182042869.1">
    <property type="nucleotide sequence ID" value="NZ_JACDZE010000001.1"/>
</dbReference>